<dbReference type="AlphaFoldDB" id="A0AA95KLJ5"/>
<evidence type="ECO:0000256" key="1">
    <source>
        <dbReference type="ARBA" id="ARBA00022977"/>
    </source>
</evidence>
<comment type="pathway">
    <text evidence="2">Cofactor biosynthesis; thiamine diphosphate biosynthesis; thiamine diphosphate from thiamine phosphate: step 1/1.</text>
</comment>
<feature type="binding site" evidence="2">
    <location>
        <position position="42"/>
    </location>
    <ligand>
        <name>Mg(2+)</name>
        <dbReference type="ChEBI" id="CHEBI:18420"/>
        <label>4</label>
    </ligand>
</feature>
<feature type="binding site" evidence="2">
    <location>
        <position position="44"/>
    </location>
    <ligand>
        <name>Mg(2+)</name>
        <dbReference type="ChEBI" id="CHEBI:18420"/>
        <label>2</label>
    </ligand>
</feature>
<keyword evidence="2" id="KW-0067">ATP-binding</keyword>
<dbReference type="GO" id="GO:0009030">
    <property type="term" value="F:thiamine-phosphate kinase activity"/>
    <property type="evidence" value="ECO:0007669"/>
    <property type="project" value="UniProtKB-UniRule"/>
</dbReference>
<feature type="binding site" evidence="2">
    <location>
        <position position="208"/>
    </location>
    <ligand>
        <name>Mg(2+)</name>
        <dbReference type="ChEBI" id="CHEBI:18420"/>
        <label>3</label>
    </ligand>
</feature>
<feature type="binding site" evidence="2">
    <location>
        <position position="72"/>
    </location>
    <ligand>
        <name>Mg(2+)</name>
        <dbReference type="ChEBI" id="CHEBI:18420"/>
        <label>3</label>
    </ligand>
</feature>
<evidence type="ECO:0000259" key="3">
    <source>
        <dbReference type="Pfam" id="PF00586"/>
    </source>
</evidence>
<dbReference type="EMBL" id="CP124755">
    <property type="protein sequence ID" value="WGZ92117.1"/>
    <property type="molecule type" value="Genomic_DNA"/>
</dbReference>
<sequence length="317" mass="34413">MSEFNIIRDYFDWQPRPADLTLGIGDDAALVSIPVGMELVVSVDTSNAGIHFPLDTPPHAIGYKSLAVNLSDLAAMGAIPKWFTLAISLPEANPIWLSEFARGLRELAEQHQIYLIGGDTTRGALSITIQVMGLVEQGTALLRSRAQVDDLICVSGTLGDAAAGLAVVQQRLELADADATYTVQRLHYPSPRVALGRLLRPYAHACMDISDGLLGDLQHILNASKLGADITTSALPLHTALNSLPLEQQQRFALSGGDDYELLFTIPATHLKTLQKQAFDLGLSITVIGKIQDNFPIIQLDSNFPDQRHGYDHFSLL</sequence>
<evidence type="ECO:0000256" key="2">
    <source>
        <dbReference type="HAMAP-Rule" id="MF_02128"/>
    </source>
</evidence>
<gene>
    <name evidence="2 5" type="primary">thiL</name>
    <name evidence="5" type="ORF">QJT80_06455</name>
</gene>
<feature type="binding site" evidence="2">
    <location>
        <position position="143"/>
    </location>
    <ligand>
        <name>ATP</name>
        <dbReference type="ChEBI" id="CHEBI:30616"/>
    </ligand>
</feature>
<comment type="function">
    <text evidence="2">Catalyzes the ATP-dependent phosphorylation of thiamine-monophosphate (TMP) to form thiamine-pyrophosphate (TPP), the active form of vitamin B1.</text>
</comment>
<reference evidence="5" key="2">
    <citation type="submission" date="2023-04" db="EMBL/GenBank/DDBJ databases">
        <authorList>
            <person name="Beletskiy A.V."/>
            <person name="Mardanov A.V."/>
            <person name="Ravin N.V."/>
        </authorList>
    </citation>
    <scope>NUCLEOTIDE SEQUENCE</scope>
    <source>
        <strain evidence="5">GKL-01</strain>
    </source>
</reference>
<dbReference type="KEGG" id="tdu:QJT80_06455"/>
<feature type="binding site" evidence="2">
    <location>
        <position position="72"/>
    </location>
    <ligand>
        <name>Mg(2+)</name>
        <dbReference type="ChEBI" id="CHEBI:18420"/>
        <label>4</label>
    </ligand>
</feature>
<feature type="binding site" evidence="2">
    <location>
        <position position="311"/>
    </location>
    <ligand>
        <name>substrate</name>
    </ligand>
</feature>
<dbReference type="InterPro" id="IPR036676">
    <property type="entry name" value="PurM-like_C_sf"/>
</dbReference>
<dbReference type="SUPFAM" id="SSF56042">
    <property type="entry name" value="PurM C-terminal domain-like"/>
    <property type="match status" value="1"/>
</dbReference>
<proteinExistence type="inferred from homology"/>
<feature type="domain" description="PurM-like C-terminal" evidence="4">
    <location>
        <begin position="148"/>
        <end position="293"/>
    </location>
</feature>
<dbReference type="InterPro" id="IPR010918">
    <property type="entry name" value="PurM-like_C_dom"/>
</dbReference>
<comment type="catalytic activity">
    <reaction evidence="2">
        <text>thiamine phosphate + ATP = thiamine diphosphate + ADP</text>
        <dbReference type="Rhea" id="RHEA:15913"/>
        <dbReference type="ChEBI" id="CHEBI:30616"/>
        <dbReference type="ChEBI" id="CHEBI:37575"/>
        <dbReference type="ChEBI" id="CHEBI:58937"/>
        <dbReference type="ChEBI" id="CHEBI:456216"/>
        <dbReference type="EC" id="2.7.4.16"/>
    </reaction>
</comment>
<evidence type="ECO:0000313" key="5">
    <source>
        <dbReference type="EMBL" id="WGZ92117.1"/>
    </source>
</evidence>
<keyword evidence="2" id="KW-0479">Metal-binding</keyword>
<dbReference type="GO" id="GO:0009228">
    <property type="term" value="P:thiamine biosynthetic process"/>
    <property type="evidence" value="ECO:0007669"/>
    <property type="project" value="UniProtKB-KW"/>
</dbReference>
<dbReference type="InterPro" id="IPR036921">
    <property type="entry name" value="PurM-like_N_sf"/>
</dbReference>
<keyword evidence="2" id="KW-0460">Magnesium</keyword>
<feature type="binding site" evidence="2">
    <location>
        <position position="27"/>
    </location>
    <ligand>
        <name>Mg(2+)</name>
        <dbReference type="ChEBI" id="CHEBI:18420"/>
        <label>3</label>
    </ligand>
</feature>
<feature type="binding site" evidence="2">
    <location>
        <position position="211"/>
    </location>
    <ligand>
        <name>Mg(2+)</name>
        <dbReference type="ChEBI" id="CHEBI:18420"/>
        <label>5</label>
    </ligand>
</feature>
<feature type="binding site" evidence="2">
    <location>
        <position position="210"/>
    </location>
    <ligand>
        <name>ATP</name>
        <dbReference type="ChEBI" id="CHEBI:30616"/>
    </ligand>
</feature>
<feature type="domain" description="PurM-like N-terminal" evidence="3">
    <location>
        <begin position="25"/>
        <end position="135"/>
    </location>
</feature>
<comment type="caution">
    <text evidence="2">Lacks conserved residue(s) required for the propagation of feature annotation.</text>
</comment>
<dbReference type="EC" id="2.7.4.16" evidence="2"/>
<feature type="binding site" evidence="2">
    <location>
        <position position="44"/>
    </location>
    <ligand>
        <name>Mg(2+)</name>
        <dbReference type="ChEBI" id="CHEBI:18420"/>
        <label>1</label>
    </ligand>
</feature>
<keyword evidence="2" id="KW-0547">Nucleotide-binding</keyword>
<feature type="binding site" evidence="2">
    <location>
        <position position="119"/>
    </location>
    <ligand>
        <name>Mg(2+)</name>
        <dbReference type="ChEBI" id="CHEBI:18420"/>
        <label>1</label>
    </ligand>
</feature>
<feature type="binding site" evidence="2">
    <location>
        <position position="51"/>
    </location>
    <ligand>
        <name>substrate</name>
    </ligand>
</feature>
<comment type="similarity">
    <text evidence="2">Belongs to the thiamine-monophosphate kinase family.</text>
</comment>
<dbReference type="PANTHER" id="PTHR30270:SF0">
    <property type="entry name" value="THIAMINE-MONOPHOSPHATE KINASE"/>
    <property type="match status" value="1"/>
</dbReference>
<dbReference type="GO" id="GO:0009229">
    <property type="term" value="P:thiamine diphosphate biosynthetic process"/>
    <property type="evidence" value="ECO:0007669"/>
    <property type="project" value="UniProtKB-UniRule"/>
</dbReference>
<feature type="binding site" evidence="2">
    <location>
        <position position="258"/>
    </location>
    <ligand>
        <name>substrate</name>
    </ligand>
</feature>
<organism evidence="5">
    <name type="scientific">Candidatus Thiocaldithrix dubininis</name>
    <dbReference type="NCBI Taxonomy" id="3080823"/>
    <lineage>
        <taxon>Bacteria</taxon>
        <taxon>Pseudomonadati</taxon>
        <taxon>Pseudomonadota</taxon>
        <taxon>Gammaproteobacteria</taxon>
        <taxon>Thiotrichales</taxon>
        <taxon>Thiotrichaceae</taxon>
        <taxon>Candidatus Thiocaldithrix</taxon>
    </lineage>
</organism>
<dbReference type="HAMAP" id="MF_02128">
    <property type="entry name" value="TMP_kinase"/>
    <property type="match status" value="1"/>
</dbReference>
<dbReference type="CDD" id="cd02194">
    <property type="entry name" value="ThiL"/>
    <property type="match status" value="1"/>
</dbReference>
<feature type="binding site" evidence="2">
    <location>
        <begin position="118"/>
        <end position="119"/>
    </location>
    <ligand>
        <name>ATP</name>
        <dbReference type="ChEBI" id="CHEBI:30616"/>
    </ligand>
</feature>
<dbReference type="PIRSF" id="PIRSF005303">
    <property type="entry name" value="Thiam_monoph_kin"/>
    <property type="match status" value="1"/>
</dbReference>
<dbReference type="InterPro" id="IPR016188">
    <property type="entry name" value="PurM-like_N"/>
</dbReference>
<keyword evidence="1 2" id="KW-0784">Thiamine biosynthesis</keyword>
<reference evidence="5" key="1">
    <citation type="journal article" date="2023" name="Int. J. Mol. Sci.">
        <title>Metagenomics Revealed a New Genus 'Candidatus Thiocaldithrix dubininis' gen. nov., sp. nov. and a New Species 'Candidatus Thiothrix putei' sp. nov. in the Family Thiotrichaceae, Some Members of Which Have Traits of Both Na+- and H+-Motive Energetics.</title>
        <authorList>
            <person name="Ravin N.V."/>
            <person name="Muntyan M.S."/>
            <person name="Smolyakov D.D."/>
            <person name="Rudenko T.S."/>
            <person name="Beletsky A.V."/>
            <person name="Mardanov A.V."/>
            <person name="Grabovich M.Y."/>
        </authorList>
    </citation>
    <scope>NUCLEOTIDE SEQUENCE</scope>
    <source>
        <strain evidence="5">GKL-01</strain>
    </source>
</reference>
<accession>A0AA95KLJ5</accession>
<keyword evidence="2 5" id="KW-0418">Kinase</keyword>
<dbReference type="Pfam" id="PF00586">
    <property type="entry name" value="AIRS"/>
    <property type="match status" value="1"/>
</dbReference>
<feature type="binding site" evidence="2">
    <location>
        <position position="72"/>
    </location>
    <ligand>
        <name>Mg(2+)</name>
        <dbReference type="ChEBI" id="CHEBI:18420"/>
        <label>2</label>
    </ligand>
</feature>
<keyword evidence="2 5" id="KW-0808">Transferase</keyword>
<dbReference type="GO" id="GO:0000287">
    <property type="term" value="F:magnesium ion binding"/>
    <property type="evidence" value="ECO:0007669"/>
    <property type="project" value="UniProtKB-UniRule"/>
</dbReference>
<dbReference type="GO" id="GO:0005524">
    <property type="term" value="F:ATP binding"/>
    <property type="evidence" value="ECO:0007669"/>
    <property type="project" value="UniProtKB-UniRule"/>
</dbReference>
<dbReference type="Gene3D" id="3.90.650.10">
    <property type="entry name" value="PurM-like C-terminal domain"/>
    <property type="match status" value="1"/>
</dbReference>
<dbReference type="PANTHER" id="PTHR30270">
    <property type="entry name" value="THIAMINE-MONOPHOSPHATE KINASE"/>
    <property type="match status" value="1"/>
</dbReference>
<dbReference type="Gene3D" id="3.30.1330.10">
    <property type="entry name" value="PurM-like, N-terminal domain"/>
    <property type="match status" value="1"/>
</dbReference>
<evidence type="ECO:0000259" key="4">
    <source>
        <dbReference type="Pfam" id="PF02769"/>
    </source>
</evidence>
<dbReference type="SUPFAM" id="SSF55326">
    <property type="entry name" value="PurM N-terminal domain-like"/>
    <property type="match status" value="1"/>
</dbReference>
<dbReference type="InterPro" id="IPR006283">
    <property type="entry name" value="ThiL-like"/>
</dbReference>
<comment type="miscellaneous">
    <text evidence="2">Reaction mechanism of ThiL seems to utilize a direct, inline transfer of the gamma-phosphate of ATP to TMP rather than a phosphorylated enzyme intermediate.</text>
</comment>
<dbReference type="NCBIfam" id="TIGR01379">
    <property type="entry name" value="thiL"/>
    <property type="match status" value="1"/>
</dbReference>
<dbReference type="Proteomes" id="UP001300672">
    <property type="component" value="Chromosome"/>
</dbReference>
<dbReference type="Pfam" id="PF02769">
    <property type="entry name" value="AIRS_C"/>
    <property type="match status" value="1"/>
</dbReference>
<protein>
    <recommendedName>
        <fullName evidence="2">Thiamine-monophosphate kinase</fullName>
        <shortName evidence="2">TMP kinase</shortName>
        <shortName evidence="2">Thiamine-phosphate kinase</shortName>
        <ecNumber evidence="2">2.7.4.16</ecNumber>
    </recommendedName>
</protein>
<feature type="binding site" evidence="2">
    <location>
        <position position="27"/>
    </location>
    <ligand>
        <name>Mg(2+)</name>
        <dbReference type="ChEBI" id="CHEBI:18420"/>
        <label>4</label>
    </ligand>
</feature>
<name>A0AA95KLJ5_9GAMM</name>